<organism evidence="2 3">
    <name type="scientific">Nesidiocoris tenuis</name>
    <dbReference type="NCBI Taxonomy" id="355587"/>
    <lineage>
        <taxon>Eukaryota</taxon>
        <taxon>Metazoa</taxon>
        <taxon>Ecdysozoa</taxon>
        <taxon>Arthropoda</taxon>
        <taxon>Hexapoda</taxon>
        <taxon>Insecta</taxon>
        <taxon>Pterygota</taxon>
        <taxon>Neoptera</taxon>
        <taxon>Paraneoptera</taxon>
        <taxon>Hemiptera</taxon>
        <taxon>Heteroptera</taxon>
        <taxon>Panheteroptera</taxon>
        <taxon>Cimicomorpha</taxon>
        <taxon>Miridae</taxon>
        <taxon>Dicyphina</taxon>
        <taxon>Nesidiocoris</taxon>
    </lineage>
</organism>
<protein>
    <submittedName>
        <fullName evidence="2">Protein rolling stone-like</fullName>
    </submittedName>
</protein>
<proteinExistence type="predicted"/>
<reference evidence="2 3" key="1">
    <citation type="submission" date="2023-09" db="EMBL/GenBank/DDBJ databases">
        <title>Nesidiocoris tenuis whole genome shotgun sequence.</title>
        <authorList>
            <person name="Shibata T."/>
            <person name="Shimoda M."/>
            <person name="Kobayashi T."/>
            <person name="Uehara T."/>
        </authorList>
    </citation>
    <scope>NUCLEOTIDE SEQUENCE [LARGE SCALE GENOMIC DNA]</scope>
    <source>
        <strain evidence="2 3">Japan</strain>
    </source>
</reference>
<feature type="transmembrane region" description="Helical" evidence="1">
    <location>
        <begin position="165"/>
        <end position="184"/>
    </location>
</feature>
<evidence type="ECO:0000313" key="3">
    <source>
        <dbReference type="Proteomes" id="UP001307889"/>
    </source>
</evidence>
<evidence type="ECO:0000313" key="2">
    <source>
        <dbReference type="EMBL" id="BES90828.1"/>
    </source>
</evidence>
<evidence type="ECO:0000256" key="1">
    <source>
        <dbReference type="SAM" id="Phobius"/>
    </source>
</evidence>
<sequence length="300" mass="34222">MRCLFIHDVKQEMAVNIGVDPLYRSRSGMTRAQKMTKDLLAILRFLPSQRQDTRLANNFLRSQWEKEKTASFIYLSYRLWHALTVTSLLLLSLIEAYIAVHLVYKAHSTILRGEEDADDGLKMSSVYRIYWCMSTCSVTIAFGVTAMYWVFIYDPGQHELDVPNLASHLLNSVIMGIDFLVVGHPFELAHCVYPLIFVSAYVIFNLLYYLFGGLSRDGTVTLYVAMDWRSPVSCLKFVVGGYVVVTSVHIFFCVAYVVKRKAAHSLKWRRYLRENANGACPSTMEDTDGHKIPMVNSTLV</sequence>
<dbReference type="Pfam" id="PF21534">
    <property type="entry name" value="Rost"/>
    <property type="match status" value="1"/>
</dbReference>
<accession>A0ABN7AFK8</accession>
<dbReference type="EMBL" id="AP028910">
    <property type="protein sequence ID" value="BES90828.1"/>
    <property type="molecule type" value="Genomic_DNA"/>
</dbReference>
<feature type="transmembrane region" description="Helical" evidence="1">
    <location>
        <begin position="129"/>
        <end position="153"/>
    </location>
</feature>
<feature type="transmembrane region" description="Helical" evidence="1">
    <location>
        <begin position="79"/>
        <end position="104"/>
    </location>
</feature>
<dbReference type="Proteomes" id="UP001307889">
    <property type="component" value="Chromosome 2"/>
</dbReference>
<keyword evidence="1" id="KW-1133">Transmembrane helix</keyword>
<gene>
    <name evidence="2" type="ORF">NTJ_03636</name>
</gene>
<feature type="transmembrane region" description="Helical" evidence="1">
    <location>
        <begin position="237"/>
        <end position="258"/>
    </location>
</feature>
<dbReference type="InterPro" id="IPR049352">
    <property type="entry name" value="Rost"/>
</dbReference>
<dbReference type="PANTHER" id="PTHR12242">
    <property type="entry name" value="OS02G0130600 PROTEIN-RELATED"/>
    <property type="match status" value="1"/>
</dbReference>
<name>A0ABN7AFK8_9HEMI</name>
<keyword evidence="1" id="KW-0812">Transmembrane</keyword>
<feature type="transmembrane region" description="Helical" evidence="1">
    <location>
        <begin position="191"/>
        <end position="211"/>
    </location>
</feature>
<keyword evidence="1" id="KW-0472">Membrane</keyword>
<keyword evidence="3" id="KW-1185">Reference proteome</keyword>
<dbReference type="PANTHER" id="PTHR12242:SF49">
    <property type="entry name" value="HEADBUTT, ISOFORM E"/>
    <property type="match status" value="1"/>
</dbReference>